<keyword evidence="3 6" id="KW-0133">Cell shape</keyword>
<feature type="active site" description="Nucleophile" evidence="6">
    <location>
        <position position="198"/>
    </location>
</feature>
<name>A0ABN1NU62_9ACTN</name>
<evidence type="ECO:0000256" key="5">
    <source>
        <dbReference type="ARBA" id="ARBA00023316"/>
    </source>
</evidence>
<dbReference type="Gene3D" id="2.40.440.10">
    <property type="entry name" value="L,D-transpeptidase catalytic domain-like"/>
    <property type="match status" value="1"/>
</dbReference>
<dbReference type="PROSITE" id="PS52029">
    <property type="entry name" value="LD_TPASE"/>
    <property type="match status" value="1"/>
</dbReference>
<dbReference type="InterPro" id="IPR005490">
    <property type="entry name" value="LD_TPept_cat_dom"/>
</dbReference>
<dbReference type="PANTHER" id="PTHR30582">
    <property type="entry name" value="L,D-TRANSPEPTIDASE"/>
    <property type="match status" value="1"/>
</dbReference>
<accession>A0ABN1NU62</accession>
<dbReference type="CDD" id="cd16913">
    <property type="entry name" value="YkuD_like"/>
    <property type="match status" value="1"/>
</dbReference>
<comment type="caution">
    <text evidence="9">The sequence shown here is derived from an EMBL/GenBank/DDBJ whole genome shotgun (WGS) entry which is preliminary data.</text>
</comment>
<feature type="region of interest" description="Disordered" evidence="7">
    <location>
        <begin position="210"/>
        <end position="238"/>
    </location>
</feature>
<reference evidence="9 10" key="1">
    <citation type="journal article" date="2019" name="Int. J. Syst. Evol. Microbiol.">
        <title>The Global Catalogue of Microorganisms (GCM) 10K type strain sequencing project: providing services to taxonomists for standard genome sequencing and annotation.</title>
        <authorList>
            <consortium name="The Broad Institute Genomics Platform"/>
            <consortium name="The Broad Institute Genome Sequencing Center for Infectious Disease"/>
            <person name="Wu L."/>
            <person name="Ma J."/>
        </authorList>
    </citation>
    <scope>NUCLEOTIDE SEQUENCE [LARGE SCALE GENOMIC DNA]</scope>
    <source>
        <strain evidence="9 10">JCM 11136</strain>
    </source>
</reference>
<gene>
    <name evidence="9" type="ORF">GCM10009560_12550</name>
</gene>
<evidence type="ECO:0000313" key="10">
    <source>
        <dbReference type="Proteomes" id="UP001501578"/>
    </source>
</evidence>
<keyword evidence="4 6" id="KW-0573">Peptidoglycan synthesis</keyword>
<evidence type="ECO:0000256" key="7">
    <source>
        <dbReference type="SAM" id="MobiDB-lite"/>
    </source>
</evidence>
<protein>
    <recommendedName>
        <fullName evidence="8">L,D-TPase catalytic domain-containing protein</fullName>
    </recommendedName>
</protein>
<evidence type="ECO:0000259" key="8">
    <source>
        <dbReference type="PROSITE" id="PS52029"/>
    </source>
</evidence>
<feature type="domain" description="L,D-TPase catalytic" evidence="8">
    <location>
        <begin position="102"/>
        <end position="221"/>
    </location>
</feature>
<sequence>MVRLLTLAALGQFAVIFPAETVEASPKSDITRLAIVREPVPTYARPGRKRTGRIPPTWYGHRTILPIIGTRPGWVRVRLAQRPNGSTAWVRDHRVRHGRTPYRIVVDLSRTRLTLYRAGRRVLKVPAGVGTAEHPTPAGRFFVAFQEPRLHPPYVPFLLVTSAHAVPDGASDPLVAIHGPLDGARQIGVTGTRISHGCIRLHTHDLRKLRRVPPGTPIDILRRTPSAPKRQPARPSGA</sequence>
<evidence type="ECO:0000313" key="9">
    <source>
        <dbReference type="EMBL" id="GAA0916953.1"/>
    </source>
</evidence>
<proteinExistence type="predicted"/>
<keyword evidence="2" id="KW-0808">Transferase</keyword>
<dbReference type="InterPro" id="IPR050979">
    <property type="entry name" value="LD-transpeptidase"/>
</dbReference>
<dbReference type="EMBL" id="BAAAHQ010000004">
    <property type="protein sequence ID" value="GAA0916953.1"/>
    <property type="molecule type" value="Genomic_DNA"/>
</dbReference>
<feature type="active site" description="Proton donor/acceptor" evidence="6">
    <location>
        <position position="178"/>
    </location>
</feature>
<evidence type="ECO:0000256" key="6">
    <source>
        <dbReference type="PROSITE-ProRule" id="PRU01373"/>
    </source>
</evidence>
<organism evidence="9 10">
    <name type="scientific">Nonomuraea longicatena</name>
    <dbReference type="NCBI Taxonomy" id="83682"/>
    <lineage>
        <taxon>Bacteria</taxon>
        <taxon>Bacillati</taxon>
        <taxon>Actinomycetota</taxon>
        <taxon>Actinomycetes</taxon>
        <taxon>Streptosporangiales</taxon>
        <taxon>Streptosporangiaceae</taxon>
        <taxon>Nonomuraea</taxon>
    </lineage>
</organism>
<keyword evidence="5 6" id="KW-0961">Cell wall biogenesis/degradation</keyword>
<keyword evidence="10" id="KW-1185">Reference proteome</keyword>
<evidence type="ECO:0000256" key="3">
    <source>
        <dbReference type="ARBA" id="ARBA00022960"/>
    </source>
</evidence>
<dbReference type="SUPFAM" id="SSF141523">
    <property type="entry name" value="L,D-transpeptidase catalytic domain-like"/>
    <property type="match status" value="1"/>
</dbReference>
<dbReference type="InterPro" id="IPR038063">
    <property type="entry name" value="Transpep_catalytic_dom"/>
</dbReference>
<evidence type="ECO:0000256" key="4">
    <source>
        <dbReference type="ARBA" id="ARBA00022984"/>
    </source>
</evidence>
<dbReference type="Pfam" id="PF03734">
    <property type="entry name" value="YkuD"/>
    <property type="match status" value="1"/>
</dbReference>
<evidence type="ECO:0000256" key="1">
    <source>
        <dbReference type="ARBA" id="ARBA00004752"/>
    </source>
</evidence>
<comment type="pathway">
    <text evidence="1 6">Cell wall biogenesis; peptidoglycan biosynthesis.</text>
</comment>
<dbReference type="Proteomes" id="UP001501578">
    <property type="component" value="Unassembled WGS sequence"/>
</dbReference>
<evidence type="ECO:0000256" key="2">
    <source>
        <dbReference type="ARBA" id="ARBA00022679"/>
    </source>
</evidence>